<feature type="transmembrane region" description="Helical" evidence="6">
    <location>
        <begin position="67"/>
        <end position="87"/>
    </location>
</feature>
<feature type="signal peptide" evidence="7">
    <location>
        <begin position="1"/>
        <end position="18"/>
    </location>
</feature>
<feature type="chain" id="PRO_5040799118" evidence="7">
    <location>
        <begin position="19"/>
        <end position="526"/>
    </location>
</feature>
<dbReference type="PANTHER" id="PTHR23502">
    <property type="entry name" value="MAJOR FACILITATOR SUPERFAMILY"/>
    <property type="match status" value="1"/>
</dbReference>
<sequence>MYFLCLTVFLWLEKRPSADERSTASMGPEPLQDGDYTLIRLSEEETVVEFSTGSKANPVNWTFNKKLFNAAAGLLIVLNCGISSSLPSNAIPTIMQDFGQSGNGQKILPTAIFLIGYLIGPIVFSPGSEIIGRRPVLVWSFTIFFLGTIACAFAPNWPALLVFRLICGTMAAAPQTVVAGVYADLFEDMRTRGRAMALYMAASSFGPIVGPIISGCSVQYGWRWTFRIDIILSAVGWLSILFYSETFAPALLKNQAKKLRKVTGNNHYVAPQERTECDHAFSMRETITRPLTMLLFEPIVLFISLDISLAWSMVYFYFQAYPIIFEGTYGFDVAETSLTYIPIGIGAASSCIFSIFYDNFFEKAQNNQKPWASGPETQRLPLSCASAPCLTISLFWLAWSARPTIHWIVPVLSGVIFGLSYQATFISLLTYLTDAYRIYSASALAASVIMRSVAGALFPLAADPLYGKLGVAWGTSILGFVSLACIPIPFALYYYGPAIRKRSPFCQKLLEADRVKSSSGRTTPEE</sequence>
<reference evidence="9" key="2">
    <citation type="journal article" date="2023" name="IMA Fungus">
        <title>Comparative genomic study of the Penicillium genus elucidates a diverse pangenome and 15 lateral gene transfer events.</title>
        <authorList>
            <person name="Petersen C."/>
            <person name="Sorensen T."/>
            <person name="Nielsen M.R."/>
            <person name="Sondergaard T.E."/>
            <person name="Sorensen J.L."/>
            <person name="Fitzpatrick D.A."/>
            <person name="Frisvad J.C."/>
            <person name="Nielsen K.L."/>
        </authorList>
    </citation>
    <scope>NUCLEOTIDE SEQUENCE</scope>
    <source>
        <strain evidence="9">IBT 19713</strain>
    </source>
</reference>
<reference evidence="9" key="1">
    <citation type="submission" date="2022-11" db="EMBL/GenBank/DDBJ databases">
        <authorList>
            <person name="Petersen C."/>
        </authorList>
    </citation>
    <scope>NUCLEOTIDE SEQUENCE</scope>
    <source>
        <strain evidence="9">IBT 19713</strain>
    </source>
</reference>
<evidence type="ECO:0000256" key="1">
    <source>
        <dbReference type="ARBA" id="ARBA00004651"/>
    </source>
</evidence>
<evidence type="ECO:0000256" key="4">
    <source>
        <dbReference type="ARBA" id="ARBA00022989"/>
    </source>
</evidence>
<feature type="transmembrane region" description="Helical" evidence="6">
    <location>
        <begin position="293"/>
        <end position="318"/>
    </location>
</feature>
<dbReference type="GO" id="GO:0005886">
    <property type="term" value="C:plasma membrane"/>
    <property type="evidence" value="ECO:0007669"/>
    <property type="project" value="UniProtKB-SubCell"/>
</dbReference>
<comment type="subcellular location">
    <subcellularLocation>
        <location evidence="1">Cell membrane</location>
        <topology evidence="1">Multi-pass membrane protein</topology>
    </subcellularLocation>
</comment>
<evidence type="ECO:0000256" key="5">
    <source>
        <dbReference type="ARBA" id="ARBA00023136"/>
    </source>
</evidence>
<feature type="transmembrane region" description="Helical" evidence="6">
    <location>
        <begin position="338"/>
        <end position="360"/>
    </location>
</feature>
<dbReference type="AlphaFoldDB" id="A0A9W9PLG6"/>
<dbReference type="GeneID" id="83199065"/>
<evidence type="ECO:0000313" key="10">
    <source>
        <dbReference type="Proteomes" id="UP001150941"/>
    </source>
</evidence>
<keyword evidence="4 6" id="KW-1133">Transmembrane helix</keyword>
<proteinExistence type="inferred from homology"/>
<name>A0A9W9PLG6_9EURO</name>
<feature type="transmembrane region" description="Helical" evidence="6">
    <location>
        <begin position="438"/>
        <end position="458"/>
    </location>
</feature>
<feature type="transmembrane region" description="Helical" evidence="6">
    <location>
        <begin position="136"/>
        <end position="155"/>
    </location>
</feature>
<keyword evidence="7" id="KW-0732">Signal</keyword>
<dbReference type="InterPro" id="IPR011701">
    <property type="entry name" value="MFS"/>
</dbReference>
<dbReference type="PROSITE" id="PS50850">
    <property type="entry name" value="MFS"/>
    <property type="match status" value="1"/>
</dbReference>
<feature type="transmembrane region" description="Helical" evidence="6">
    <location>
        <begin position="161"/>
        <end position="185"/>
    </location>
</feature>
<dbReference type="Pfam" id="PF07690">
    <property type="entry name" value="MFS_1"/>
    <property type="match status" value="1"/>
</dbReference>
<dbReference type="SUPFAM" id="SSF103473">
    <property type="entry name" value="MFS general substrate transporter"/>
    <property type="match status" value="1"/>
</dbReference>
<feature type="transmembrane region" description="Helical" evidence="6">
    <location>
        <begin position="197"/>
        <end position="222"/>
    </location>
</feature>
<evidence type="ECO:0000256" key="7">
    <source>
        <dbReference type="SAM" id="SignalP"/>
    </source>
</evidence>
<evidence type="ECO:0000256" key="3">
    <source>
        <dbReference type="ARBA" id="ARBA00022692"/>
    </source>
</evidence>
<evidence type="ECO:0000259" key="8">
    <source>
        <dbReference type="PROSITE" id="PS50850"/>
    </source>
</evidence>
<comment type="caution">
    <text evidence="9">The sequence shown here is derived from an EMBL/GenBank/DDBJ whole genome shotgun (WGS) entry which is preliminary data.</text>
</comment>
<feature type="transmembrane region" description="Helical" evidence="6">
    <location>
        <begin position="405"/>
        <end position="431"/>
    </location>
</feature>
<comment type="similarity">
    <text evidence="2">Belongs to the major facilitator superfamily.</text>
</comment>
<dbReference type="InterPro" id="IPR036259">
    <property type="entry name" value="MFS_trans_sf"/>
</dbReference>
<evidence type="ECO:0000313" key="9">
    <source>
        <dbReference type="EMBL" id="KAJ5247482.1"/>
    </source>
</evidence>
<dbReference type="Gene3D" id="1.20.1250.20">
    <property type="entry name" value="MFS general substrate transporter like domains"/>
    <property type="match status" value="1"/>
</dbReference>
<dbReference type="RefSeq" id="XP_058334903.1">
    <property type="nucleotide sequence ID" value="XM_058471762.1"/>
</dbReference>
<dbReference type="GO" id="GO:0022857">
    <property type="term" value="F:transmembrane transporter activity"/>
    <property type="evidence" value="ECO:0007669"/>
    <property type="project" value="InterPro"/>
</dbReference>
<evidence type="ECO:0000256" key="6">
    <source>
        <dbReference type="SAM" id="Phobius"/>
    </source>
</evidence>
<feature type="transmembrane region" description="Helical" evidence="6">
    <location>
        <begin position="107"/>
        <end position="124"/>
    </location>
</feature>
<feature type="domain" description="Major facilitator superfamily (MFS) profile" evidence="8">
    <location>
        <begin position="65"/>
        <end position="502"/>
    </location>
</feature>
<feature type="transmembrane region" description="Helical" evidence="6">
    <location>
        <begin position="380"/>
        <end position="399"/>
    </location>
</feature>
<organism evidence="9 10">
    <name type="scientific">Penicillium chermesinum</name>
    <dbReference type="NCBI Taxonomy" id="63820"/>
    <lineage>
        <taxon>Eukaryota</taxon>
        <taxon>Fungi</taxon>
        <taxon>Dikarya</taxon>
        <taxon>Ascomycota</taxon>
        <taxon>Pezizomycotina</taxon>
        <taxon>Eurotiomycetes</taxon>
        <taxon>Eurotiomycetidae</taxon>
        <taxon>Eurotiales</taxon>
        <taxon>Aspergillaceae</taxon>
        <taxon>Penicillium</taxon>
    </lineage>
</organism>
<accession>A0A9W9PLG6</accession>
<gene>
    <name evidence="9" type="ORF">N7468_002465</name>
</gene>
<dbReference type="OrthoDB" id="5141738at2759"/>
<dbReference type="Proteomes" id="UP001150941">
    <property type="component" value="Unassembled WGS sequence"/>
</dbReference>
<dbReference type="CDD" id="cd17323">
    <property type="entry name" value="MFS_Tpo1_MDR_like"/>
    <property type="match status" value="1"/>
</dbReference>
<dbReference type="FunFam" id="1.20.1250.20:FF:000082">
    <property type="entry name" value="MFS multidrug transporter, putative"/>
    <property type="match status" value="1"/>
</dbReference>
<dbReference type="InterPro" id="IPR020846">
    <property type="entry name" value="MFS_dom"/>
</dbReference>
<feature type="transmembrane region" description="Helical" evidence="6">
    <location>
        <begin position="228"/>
        <end position="252"/>
    </location>
</feature>
<keyword evidence="3 6" id="KW-0812">Transmembrane</keyword>
<dbReference type="EMBL" id="JAPQKS010000002">
    <property type="protein sequence ID" value="KAJ5247482.1"/>
    <property type="molecule type" value="Genomic_DNA"/>
</dbReference>
<evidence type="ECO:0000256" key="2">
    <source>
        <dbReference type="ARBA" id="ARBA00008335"/>
    </source>
</evidence>
<protein>
    <submittedName>
        <fullName evidence="9">Major facilitator superfamily domain-containing protein</fullName>
    </submittedName>
</protein>
<dbReference type="PANTHER" id="PTHR23502:SF74">
    <property type="entry name" value="MAJOR FACILITATOR SUPERFAMILY (MFS) PROFILE DOMAIN-CONTAINING PROTEIN"/>
    <property type="match status" value="1"/>
</dbReference>
<keyword evidence="10" id="KW-1185">Reference proteome</keyword>
<feature type="transmembrane region" description="Helical" evidence="6">
    <location>
        <begin position="470"/>
        <end position="495"/>
    </location>
</feature>
<feature type="non-terminal residue" evidence="9">
    <location>
        <position position="1"/>
    </location>
</feature>
<keyword evidence="5 6" id="KW-0472">Membrane</keyword>